<feature type="domain" description="MsrB" evidence="6">
    <location>
        <begin position="294"/>
        <end position="415"/>
    </location>
</feature>
<dbReference type="Pfam" id="PF01625">
    <property type="entry name" value="PMSR"/>
    <property type="match status" value="1"/>
</dbReference>
<evidence type="ECO:0000313" key="7">
    <source>
        <dbReference type="EMBL" id="CBI10980.1"/>
    </source>
</evidence>
<dbReference type="GO" id="GO:0033743">
    <property type="term" value="F:peptide-methionine (R)-S-oxide reductase activity"/>
    <property type="evidence" value="ECO:0007669"/>
    <property type="project" value="InterPro"/>
</dbReference>
<dbReference type="Gene3D" id="3.30.1060.10">
    <property type="entry name" value="Peptide methionine sulphoxide reductase MsrA"/>
    <property type="match status" value="1"/>
</dbReference>
<dbReference type="NCBIfam" id="TIGR00357">
    <property type="entry name" value="peptide-methionine (R)-S-oxide reductase MsrB"/>
    <property type="match status" value="1"/>
</dbReference>
<keyword evidence="2 7" id="KW-0560">Oxidoreductase</keyword>
<comment type="catalytic activity">
    <reaction evidence="4">
        <text>L-methionyl-[protein] + [thioredoxin]-disulfide + H2O = L-methionyl-(S)-S-oxide-[protein] + [thioredoxin]-dithiol</text>
        <dbReference type="Rhea" id="RHEA:14217"/>
        <dbReference type="Rhea" id="RHEA-COMP:10698"/>
        <dbReference type="Rhea" id="RHEA-COMP:10700"/>
        <dbReference type="Rhea" id="RHEA-COMP:12313"/>
        <dbReference type="Rhea" id="RHEA-COMP:12315"/>
        <dbReference type="ChEBI" id="CHEBI:15377"/>
        <dbReference type="ChEBI" id="CHEBI:16044"/>
        <dbReference type="ChEBI" id="CHEBI:29950"/>
        <dbReference type="ChEBI" id="CHEBI:44120"/>
        <dbReference type="ChEBI" id="CHEBI:50058"/>
        <dbReference type="EC" id="1.8.4.11"/>
    </reaction>
</comment>
<dbReference type="SUPFAM" id="SSF51316">
    <property type="entry name" value="Mss4-like"/>
    <property type="match status" value="1"/>
</dbReference>
<dbReference type="GO" id="GO:0005737">
    <property type="term" value="C:cytoplasm"/>
    <property type="evidence" value="ECO:0007669"/>
    <property type="project" value="TreeGrafter"/>
</dbReference>
<dbReference type="SUPFAM" id="SSF52833">
    <property type="entry name" value="Thioredoxin-like"/>
    <property type="match status" value="1"/>
</dbReference>
<dbReference type="InterPro" id="IPR050162">
    <property type="entry name" value="MsrA_MetSO_reductase"/>
</dbReference>
<dbReference type="EMBL" id="CABR01000115">
    <property type="protein sequence ID" value="CBI10980.1"/>
    <property type="molecule type" value="Genomic_DNA"/>
</dbReference>
<dbReference type="NCBIfam" id="TIGR00401">
    <property type="entry name" value="msrA"/>
    <property type="match status" value="1"/>
</dbReference>
<evidence type="ECO:0000256" key="4">
    <source>
        <dbReference type="ARBA" id="ARBA00047806"/>
    </source>
</evidence>
<dbReference type="SUPFAM" id="SSF55068">
    <property type="entry name" value="Peptide methionine sulfoxide reductase"/>
    <property type="match status" value="1"/>
</dbReference>
<dbReference type="PANTHER" id="PTHR42799">
    <property type="entry name" value="MITOCHONDRIAL PEPTIDE METHIONINE SULFOXIDE REDUCTASE"/>
    <property type="match status" value="1"/>
</dbReference>
<gene>
    <name evidence="7" type="ORF">CARN7_1784</name>
</gene>
<evidence type="ECO:0000256" key="3">
    <source>
        <dbReference type="ARBA" id="ARBA00023268"/>
    </source>
</evidence>
<accession>E6QUQ7</accession>
<comment type="caution">
    <text evidence="7">The sequence shown here is derived from an EMBL/GenBank/DDBJ whole genome shotgun (WGS) entry which is preliminary data.</text>
</comment>
<evidence type="ECO:0000256" key="5">
    <source>
        <dbReference type="ARBA" id="ARBA00048782"/>
    </source>
</evidence>
<organism evidence="7">
    <name type="scientific">mine drainage metagenome</name>
    <dbReference type="NCBI Taxonomy" id="410659"/>
    <lineage>
        <taxon>unclassified sequences</taxon>
        <taxon>metagenomes</taxon>
        <taxon>ecological metagenomes</taxon>
    </lineage>
</organism>
<dbReference type="GO" id="GO:0008113">
    <property type="term" value="F:peptide-methionine (S)-S-oxide reductase activity"/>
    <property type="evidence" value="ECO:0007669"/>
    <property type="project" value="UniProtKB-EC"/>
</dbReference>
<reference evidence="7" key="1">
    <citation type="submission" date="2009-10" db="EMBL/GenBank/DDBJ databases">
        <title>Diversity of trophic interactions inside an arsenic-rich microbial ecosystem.</title>
        <authorList>
            <person name="Bertin P.N."/>
            <person name="Heinrich-Salmeron A."/>
            <person name="Pelletier E."/>
            <person name="Goulhen-Chollet F."/>
            <person name="Arsene-Ploetze F."/>
            <person name="Gallien S."/>
            <person name="Calteau A."/>
            <person name="Vallenet D."/>
            <person name="Casiot C."/>
            <person name="Chane-Woon-Ming B."/>
            <person name="Giloteaux L."/>
            <person name="Barakat M."/>
            <person name="Bonnefoy V."/>
            <person name="Bruneel O."/>
            <person name="Chandler M."/>
            <person name="Cleiss J."/>
            <person name="Duran R."/>
            <person name="Elbaz-Poulichet F."/>
            <person name="Fonknechten N."/>
            <person name="Lauga B."/>
            <person name="Mornico D."/>
            <person name="Ortet P."/>
            <person name="Schaeffer C."/>
            <person name="Siguier P."/>
            <person name="Alexander Thil Smith A."/>
            <person name="Van Dorsselaer A."/>
            <person name="Weissenbach J."/>
            <person name="Medigue C."/>
            <person name="Le Paslier D."/>
        </authorList>
    </citation>
    <scope>NUCLEOTIDE SEQUENCE</scope>
</reference>
<dbReference type="Gene3D" id="2.170.150.20">
    <property type="entry name" value="Peptide methionine sulfoxide reductase"/>
    <property type="match status" value="1"/>
</dbReference>
<dbReference type="EC" id="1.8.4.11" evidence="1"/>
<dbReference type="Gene3D" id="3.40.30.10">
    <property type="entry name" value="Glutaredoxin"/>
    <property type="match status" value="1"/>
</dbReference>
<dbReference type="InterPro" id="IPR002569">
    <property type="entry name" value="Met_Sox_Rdtase_MsrA_dom"/>
</dbReference>
<name>E6QUQ7_9ZZZZ</name>
<keyword evidence="3" id="KW-0511">Multifunctional enzyme</keyword>
<dbReference type="AlphaFoldDB" id="E6QUQ7"/>
<evidence type="ECO:0000256" key="2">
    <source>
        <dbReference type="ARBA" id="ARBA00023002"/>
    </source>
</evidence>
<protein>
    <recommendedName>
        <fullName evidence="1">peptide-methionine (S)-S-oxide reductase</fullName>
        <ecNumber evidence="1">1.8.4.11</ecNumber>
    </recommendedName>
</protein>
<dbReference type="InterPro" id="IPR011057">
    <property type="entry name" value="Mss4-like_sf"/>
</dbReference>
<dbReference type="InterPro" id="IPR002579">
    <property type="entry name" value="Met_Sox_Rdtase_MsrB_dom"/>
</dbReference>
<dbReference type="GO" id="GO:0033744">
    <property type="term" value="F:L-methionine:thioredoxin-disulfide S-oxidoreductase activity"/>
    <property type="evidence" value="ECO:0007669"/>
    <property type="project" value="RHEA"/>
</dbReference>
<dbReference type="InterPro" id="IPR036509">
    <property type="entry name" value="Met_Sox_Rdtase_MsrA_sf"/>
</dbReference>
<evidence type="ECO:0000256" key="1">
    <source>
        <dbReference type="ARBA" id="ARBA00012502"/>
    </source>
</evidence>
<evidence type="ECO:0000259" key="6">
    <source>
        <dbReference type="PROSITE" id="PS51790"/>
    </source>
</evidence>
<dbReference type="Pfam" id="PF01641">
    <property type="entry name" value="SelR"/>
    <property type="match status" value="1"/>
</dbReference>
<dbReference type="InterPro" id="IPR036249">
    <property type="entry name" value="Thioredoxin-like_sf"/>
</dbReference>
<comment type="catalytic activity">
    <reaction evidence="5">
        <text>[thioredoxin]-disulfide + L-methionine + H2O = L-methionine (S)-S-oxide + [thioredoxin]-dithiol</text>
        <dbReference type="Rhea" id="RHEA:19993"/>
        <dbReference type="Rhea" id="RHEA-COMP:10698"/>
        <dbReference type="Rhea" id="RHEA-COMP:10700"/>
        <dbReference type="ChEBI" id="CHEBI:15377"/>
        <dbReference type="ChEBI" id="CHEBI:29950"/>
        <dbReference type="ChEBI" id="CHEBI:50058"/>
        <dbReference type="ChEBI" id="CHEBI:57844"/>
        <dbReference type="ChEBI" id="CHEBI:58772"/>
        <dbReference type="EC" id="1.8.4.11"/>
    </reaction>
</comment>
<dbReference type="HAMAP" id="MF_01401">
    <property type="entry name" value="MsrA"/>
    <property type="match status" value="1"/>
</dbReference>
<dbReference type="PROSITE" id="PS51790">
    <property type="entry name" value="MSRB"/>
    <property type="match status" value="1"/>
</dbReference>
<sequence length="416" mass="45659">MQNTFSLAPTTQLIMTNAKQVSDPLPTESIVVGMGCFWGAEKRLGEQPGVCGTEAGYAGGLSPSPNYESVLAEAHSDNTNTHIEVVKVVFNPKITSLERILIAFWQNHDPTQGNRQGNDLGANYRSAILYTTSDQQETAEKTKQTYQRALLQAGYGPITTQIAPLDRFYPAETYHQHYLQKHPHGYCGTGGTGILYPTITTDTTTSPLDALSLSKTQLVVFKGNDCQLCKQFEHDMLSKWRATVPIASTTSLHAPTGWHLSSVLWATPTIVLFKEGKEIGRYTGYPGSPQPFWAWLGQYILEPDQQLVAFKAGTERPYTGSLLDNHSAGTYVDPISGEALFRSDAKFESHSGWPSFFSPVPGAITLQEDGRLGMRRTEVLSTSSGIHLGHVFDDGPPPTGKRYCINSAVLRFVPDQ</sequence>
<dbReference type="PANTHER" id="PTHR42799:SF2">
    <property type="entry name" value="MITOCHONDRIAL PEPTIDE METHIONINE SULFOXIDE REDUCTASE"/>
    <property type="match status" value="1"/>
</dbReference>
<dbReference type="GO" id="GO:0034599">
    <property type="term" value="P:cellular response to oxidative stress"/>
    <property type="evidence" value="ECO:0007669"/>
    <property type="project" value="TreeGrafter"/>
</dbReference>
<proteinExistence type="inferred from homology"/>